<evidence type="ECO:0000313" key="2">
    <source>
        <dbReference type="Proteomes" id="UP000595437"/>
    </source>
</evidence>
<feature type="non-terminal residue" evidence="1">
    <location>
        <position position="88"/>
    </location>
</feature>
<dbReference type="InterPro" id="IPR029213">
    <property type="entry name" value="Fusogen_EFF/AFF"/>
</dbReference>
<dbReference type="AlphaFoldDB" id="A0A7T8GM77"/>
<gene>
    <name evidence="1" type="ORF">FKW44_024450</name>
</gene>
<name>A0A7T8GM77_CALRO</name>
<dbReference type="OrthoDB" id="6379004at2759"/>
<protein>
    <submittedName>
        <fullName evidence="1">Uncharacterized protein</fullName>
    </submittedName>
</protein>
<dbReference type="Proteomes" id="UP000595437">
    <property type="component" value="Chromosome 19"/>
</dbReference>
<keyword evidence="2" id="KW-1185">Reference proteome</keyword>
<reference evidence="2" key="1">
    <citation type="submission" date="2021-01" db="EMBL/GenBank/DDBJ databases">
        <title>Caligus Genome Assembly.</title>
        <authorList>
            <person name="Gallardo-Escarate C."/>
        </authorList>
    </citation>
    <scope>NUCLEOTIDE SEQUENCE [LARGE SCALE GENOMIC DNA]</scope>
</reference>
<dbReference type="Pfam" id="PF14884">
    <property type="entry name" value="EFF-AFF"/>
    <property type="match status" value="1"/>
</dbReference>
<sequence length="88" mass="10085">MDDNKKGLQMSGAGPSNFLPPGWYMASEMSHDLYGGIPINRLDEWDIHKLGWFKSKRDKDHIEATGHQLRQAFGVEMISCLDNTYRTE</sequence>
<proteinExistence type="predicted"/>
<evidence type="ECO:0000313" key="1">
    <source>
        <dbReference type="EMBL" id="QQP33161.1"/>
    </source>
</evidence>
<organism evidence="1 2">
    <name type="scientific">Caligus rogercresseyi</name>
    <name type="common">Sea louse</name>
    <dbReference type="NCBI Taxonomy" id="217165"/>
    <lineage>
        <taxon>Eukaryota</taxon>
        <taxon>Metazoa</taxon>
        <taxon>Ecdysozoa</taxon>
        <taxon>Arthropoda</taxon>
        <taxon>Crustacea</taxon>
        <taxon>Multicrustacea</taxon>
        <taxon>Hexanauplia</taxon>
        <taxon>Copepoda</taxon>
        <taxon>Siphonostomatoida</taxon>
        <taxon>Caligidae</taxon>
        <taxon>Caligus</taxon>
    </lineage>
</organism>
<dbReference type="EMBL" id="CP045908">
    <property type="protein sequence ID" value="QQP33161.1"/>
    <property type="molecule type" value="Genomic_DNA"/>
</dbReference>
<accession>A0A7T8GM77</accession>